<accession>A0A3P1BAU8</accession>
<evidence type="ECO:0000313" key="1">
    <source>
        <dbReference type="EMBL" id="RRA98115.1"/>
    </source>
</evidence>
<proteinExistence type="predicted"/>
<evidence type="ECO:0000313" key="2">
    <source>
        <dbReference type="Proteomes" id="UP000271925"/>
    </source>
</evidence>
<keyword evidence="2" id="KW-1185">Reference proteome</keyword>
<evidence type="ECO:0008006" key="3">
    <source>
        <dbReference type="Google" id="ProtNLM"/>
    </source>
</evidence>
<protein>
    <recommendedName>
        <fullName evidence="3">Nuclear transport factor 2 family protein</fullName>
    </recommendedName>
</protein>
<gene>
    <name evidence="1" type="ORF">EHT25_31090</name>
</gene>
<sequence length="150" mass="16861">MKTTLIGLLVAFFLPLDFDQSAPAEEIAGVRQACFNYIDTFYQADTTLAYASVHPTLQKRGFSFDQKAGSYSKQLEMPFPALIRLAKIWNKDGKRATATSPRKVEVLDMADKTATAKVTAVWGIDYLHLMKDNGRWMIVNVLWQSPPKSL</sequence>
<comment type="caution">
    <text evidence="1">The sequence shown here is derived from an EMBL/GenBank/DDBJ whole genome shotgun (WGS) entry which is preliminary data.</text>
</comment>
<dbReference type="EMBL" id="RQJO01000016">
    <property type="protein sequence ID" value="RRA98115.1"/>
    <property type="molecule type" value="Genomic_DNA"/>
</dbReference>
<name>A0A3P1BAU8_9BACT</name>
<dbReference type="Gene3D" id="3.10.450.50">
    <property type="match status" value="1"/>
</dbReference>
<dbReference type="InterPro" id="IPR032710">
    <property type="entry name" value="NTF2-like_dom_sf"/>
</dbReference>
<dbReference type="OrthoDB" id="5732224at2"/>
<organism evidence="1 2">
    <name type="scientific">Larkinella rosea</name>
    <dbReference type="NCBI Taxonomy" id="2025312"/>
    <lineage>
        <taxon>Bacteria</taxon>
        <taxon>Pseudomonadati</taxon>
        <taxon>Bacteroidota</taxon>
        <taxon>Cytophagia</taxon>
        <taxon>Cytophagales</taxon>
        <taxon>Spirosomataceae</taxon>
        <taxon>Larkinella</taxon>
    </lineage>
</organism>
<dbReference type="InterPro" id="IPR039437">
    <property type="entry name" value="FrzH/put_lumazine-bd"/>
</dbReference>
<dbReference type="RefSeq" id="WP_124879355.1">
    <property type="nucleotide sequence ID" value="NZ_RQJO01000016.1"/>
</dbReference>
<reference evidence="1 2" key="1">
    <citation type="submission" date="2018-11" db="EMBL/GenBank/DDBJ databases">
        <authorList>
            <person name="Zhou Z."/>
            <person name="Wang G."/>
        </authorList>
    </citation>
    <scope>NUCLEOTIDE SEQUENCE [LARGE SCALE GENOMIC DNA]</scope>
    <source>
        <strain evidence="1 2">KCTC52004</strain>
    </source>
</reference>
<dbReference type="Pfam" id="PF12893">
    <property type="entry name" value="Lumazine_bd_2"/>
    <property type="match status" value="1"/>
</dbReference>
<dbReference type="Proteomes" id="UP000271925">
    <property type="component" value="Unassembled WGS sequence"/>
</dbReference>
<dbReference type="SUPFAM" id="SSF54427">
    <property type="entry name" value="NTF2-like"/>
    <property type="match status" value="1"/>
</dbReference>
<dbReference type="AlphaFoldDB" id="A0A3P1BAU8"/>